<dbReference type="Proteomes" id="UP001155483">
    <property type="component" value="Unassembled WGS sequence"/>
</dbReference>
<dbReference type="EMBL" id="JAOTIF010000009">
    <property type="protein sequence ID" value="MCU7550046.1"/>
    <property type="molecule type" value="Genomic_DNA"/>
</dbReference>
<dbReference type="InterPro" id="IPR011335">
    <property type="entry name" value="Restrct_endonuc-II-like"/>
</dbReference>
<dbReference type="PANTHER" id="PTHR34107:SF4">
    <property type="entry name" value="SLL1222 PROTEIN"/>
    <property type="match status" value="1"/>
</dbReference>
<dbReference type="RefSeq" id="WP_279297486.1">
    <property type="nucleotide sequence ID" value="NZ_JAOTIF010000009.1"/>
</dbReference>
<dbReference type="AlphaFoldDB" id="A0A9X2XVP3"/>
<reference evidence="2" key="2">
    <citation type="submission" date="2023-04" db="EMBL/GenBank/DDBJ databases">
        <title>Paracnuella aquatica gen. nov., sp. nov., a member of the family Chitinophagaceae isolated from a hot spring.</title>
        <authorList>
            <person name="Wang C."/>
        </authorList>
    </citation>
    <scope>NUCLEOTIDE SEQUENCE</scope>
    <source>
        <strain evidence="2">LB-8</strain>
    </source>
</reference>
<protein>
    <submittedName>
        <fullName evidence="2">Uma2 family endonuclease</fullName>
    </submittedName>
</protein>
<organism evidence="2 3">
    <name type="scientific">Paraflavisolibacter caeni</name>
    <dbReference type="NCBI Taxonomy" id="2982496"/>
    <lineage>
        <taxon>Bacteria</taxon>
        <taxon>Pseudomonadati</taxon>
        <taxon>Bacteroidota</taxon>
        <taxon>Chitinophagia</taxon>
        <taxon>Chitinophagales</taxon>
        <taxon>Chitinophagaceae</taxon>
        <taxon>Paraflavisolibacter</taxon>
    </lineage>
</organism>
<accession>A0A9X2XVP3</accession>
<dbReference type="Gene3D" id="3.90.1570.10">
    <property type="entry name" value="tt1808, chain A"/>
    <property type="match status" value="1"/>
</dbReference>
<keyword evidence="2" id="KW-0255">Endonuclease</keyword>
<sequence>MAETMIAPPRTLMEVYQMLPEGTLAELIDNKLYMSPSPFTNHQEISVSISSELHFWCKKKNLGKVYTAPCDVYLDETSNAVQPDIIVVLNDQLDIINTEGHIHGIPAMLVEILSPGNKSHDLITKKDLYERFGVKEYHIVDPETKLVITFEPVEGRYQKSKELIGKLSSSLLGQEFEF</sequence>
<dbReference type="Pfam" id="PF05685">
    <property type="entry name" value="Uma2"/>
    <property type="match status" value="1"/>
</dbReference>
<keyword evidence="3" id="KW-1185">Reference proteome</keyword>
<name>A0A9X2XVP3_9BACT</name>
<feature type="domain" description="Putative restriction endonuclease" evidence="1">
    <location>
        <begin position="15"/>
        <end position="161"/>
    </location>
</feature>
<dbReference type="PANTHER" id="PTHR34107">
    <property type="entry name" value="SLL0198 PROTEIN-RELATED"/>
    <property type="match status" value="1"/>
</dbReference>
<comment type="caution">
    <text evidence="2">The sequence shown here is derived from an EMBL/GenBank/DDBJ whole genome shotgun (WGS) entry which is preliminary data.</text>
</comment>
<dbReference type="SUPFAM" id="SSF52980">
    <property type="entry name" value="Restriction endonuclease-like"/>
    <property type="match status" value="1"/>
</dbReference>
<proteinExistence type="predicted"/>
<dbReference type="GO" id="GO:0004519">
    <property type="term" value="F:endonuclease activity"/>
    <property type="evidence" value="ECO:0007669"/>
    <property type="project" value="UniProtKB-KW"/>
</dbReference>
<evidence type="ECO:0000259" key="1">
    <source>
        <dbReference type="Pfam" id="PF05685"/>
    </source>
</evidence>
<evidence type="ECO:0000313" key="3">
    <source>
        <dbReference type="Proteomes" id="UP001155483"/>
    </source>
</evidence>
<keyword evidence="2" id="KW-0378">Hydrolase</keyword>
<dbReference type="InterPro" id="IPR012296">
    <property type="entry name" value="Nuclease_put_TT1808"/>
</dbReference>
<dbReference type="InterPro" id="IPR008538">
    <property type="entry name" value="Uma2"/>
</dbReference>
<dbReference type="CDD" id="cd06260">
    <property type="entry name" value="DUF820-like"/>
    <property type="match status" value="1"/>
</dbReference>
<keyword evidence="2" id="KW-0540">Nuclease</keyword>
<reference evidence="2" key="1">
    <citation type="submission" date="2022-09" db="EMBL/GenBank/DDBJ databases">
        <authorList>
            <person name="Yuan C."/>
            <person name="Ke Z."/>
        </authorList>
    </citation>
    <scope>NUCLEOTIDE SEQUENCE</scope>
    <source>
        <strain evidence="2">LB-8</strain>
    </source>
</reference>
<evidence type="ECO:0000313" key="2">
    <source>
        <dbReference type="EMBL" id="MCU7550046.1"/>
    </source>
</evidence>
<gene>
    <name evidence="2" type="ORF">OCK74_13045</name>
</gene>